<dbReference type="AlphaFoldDB" id="A0AAD4QPJ7"/>
<keyword evidence="3" id="KW-1185">Reference proteome</keyword>
<dbReference type="GO" id="GO:0051082">
    <property type="term" value="F:unfolded protein binding"/>
    <property type="evidence" value="ECO:0007669"/>
    <property type="project" value="TreeGrafter"/>
</dbReference>
<feature type="transmembrane region" description="Helical" evidence="1">
    <location>
        <begin position="67"/>
        <end position="85"/>
    </location>
</feature>
<dbReference type="PANTHER" id="PTHR35329:SF1">
    <property type="entry name" value="CHITIN SYNTHASE EXPORT CHAPERONE"/>
    <property type="match status" value="1"/>
</dbReference>
<feature type="transmembrane region" description="Helical" evidence="1">
    <location>
        <begin position="128"/>
        <end position="153"/>
    </location>
</feature>
<name>A0AAD4QPJ7_9AGAM</name>
<feature type="transmembrane region" description="Helical" evidence="1">
    <location>
        <begin position="165"/>
        <end position="184"/>
    </location>
</feature>
<sequence>MTRFGDFKPLCRNIPSYPWCNLFYRELQHHAPTLLIGPSANTTSAPVGINPKCGISRVGSGNSIGNIANIIACGLSIPVVLWLIYRTNHRKAAVGRIELRAFFAVYLVTVALQLVTTGSFLKQGTTTLVILTAIHAGAVVTLFWTLIGNALVATQIVEDGTPSSLIPFYFLAAIFMAATTYISIDVALTITSTFEPGNPKDSLHSIALFVLTSIWPGAAALVYFILMIWIVARVLRELRPLVYYTLAGILFVLARLAYFLLSRTICDGTNAKIDGSFIATVLDTAAVIVLYLAWRSITEDYWDDDAFAY</sequence>
<comment type="caution">
    <text evidence="2">The sequence shown here is derived from an EMBL/GenBank/DDBJ whole genome shotgun (WGS) entry which is preliminary data.</text>
</comment>
<feature type="transmembrane region" description="Helical" evidence="1">
    <location>
        <begin position="204"/>
        <end position="229"/>
    </location>
</feature>
<feature type="transmembrane region" description="Helical" evidence="1">
    <location>
        <begin position="273"/>
        <end position="294"/>
    </location>
</feature>
<accession>A0AAD4QPJ7</accession>
<evidence type="ECO:0000313" key="2">
    <source>
        <dbReference type="EMBL" id="KAI0302914.1"/>
    </source>
</evidence>
<dbReference type="PANTHER" id="PTHR35329">
    <property type="entry name" value="CHITIN SYNTHASE EXPORT CHAPERONE"/>
    <property type="match status" value="1"/>
</dbReference>
<dbReference type="GO" id="GO:0006457">
    <property type="term" value="P:protein folding"/>
    <property type="evidence" value="ECO:0007669"/>
    <property type="project" value="TreeGrafter"/>
</dbReference>
<keyword evidence="1" id="KW-1133">Transmembrane helix</keyword>
<evidence type="ECO:0000313" key="3">
    <source>
        <dbReference type="Proteomes" id="UP001203297"/>
    </source>
</evidence>
<dbReference type="GO" id="GO:0005789">
    <property type="term" value="C:endoplasmic reticulum membrane"/>
    <property type="evidence" value="ECO:0007669"/>
    <property type="project" value="TreeGrafter"/>
</dbReference>
<feature type="transmembrane region" description="Helical" evidence="1">
    <location>
        <begin position="97"/>
        <end position="116"/>
    </location>
</feature>
<gene>
    <name evidence="2" type="ORF">B0F90DRAFT_1713530</name>
</gene>
<dbReference type="Pfam" id="PF12271">
    <property type="entry name" value="Chs7"/>
    <property type="match status" value="1"/>
</dbReference>
<reference evidence="2" key="1">
    <citation type="journal article" date="2022" name="New Phytol.">
        <title>Evolutionary transition to the ectomycorrhizal habit in the genomes of a hyperdiverse lineage of mushroom-forming fungi.</title>
        <authorList>
            <person name="Looney B."/>
            <person name="Miyauchi S."/>
            <person name="Morin E."/>
            <person name="Drula E."/>
            <person name="Courty P.E."/>
            <person name="Kohler A."/>
            <person name="Kuo A."/>
            <person name="LaButti K."/>
            <person name="Pangilinan J."/>
            <person name="Lipzen A."/>
            <person name="Riley R."/>
            <person name="Andreopoulos W."/>
            <person name="He G."/>
            <person name="Johnson J."/>
            <person name="Nolan M."/>
            <person name="Tritt A."/>
            <person name="Barry K.W."/>
            <person name="Grigoriev I.V."/>
            <person name="Nagy L.G."/>
            <person name="Hibbett D."/>
            <person name="Henrissat B."/>
            <person name="Matheny P.B."/>
            <person name="Labbe J."/>
            <person name="Martin F.M."/>
        </authorList>
    </citation>
    <scope>NUCLEOTIDE SEQUENCE</scope>
    <source>
        <strain evidence="2">BPL690</strain>
    </source>
</reference>
<dbReference type="EMBL" id="WTXG01000010">
    <property type="protein sequence ID" value="KAI0302914.1"/>
    <property type="molecule type" value="Genomic_DNA"/>
</dbReference>
<protein>
    <submittedName>
        <fullName evidence="2">Chitin synthase III catalytic subunit</fullName>
    </submittedName>
</protein>
<dbReference type="Proteomes" id="UP001203297">
    <property type="component" value="Unassembled WGS sequence"/>
</dbReference>
<keyword evidence="1" id="KW-0812">Transmembrane</keyword>
<evidence type="ECO:0000256" key="1">
    <source>
        <dbReference type="SAM" id="Phobius"/>
    </source>
</evidence>
<organism evidence="2 3">
    <name type="scientific">Multifurca ochricompacta</name>
    <dbReference type="NCBI Taxonomy" id="376703"/>
    <lineage>
        <taxon>Eukaryota</taxon>
        <taxon>Fungi</taxon>
        <taxon>Dikarya</taxon>
        <taxon>Basidiomycota</taxon>
        <taxon>Agaricomycotina</taxon>
        <taxon>Agaricomycetes</taxon>
        <taxon>Russulales</taxon>
        <taxon>Russulaceae</taxon>
        <taxon>Multifurca</taxon>
    </lineage>
</organism>
<dbReference type="InterPro" id="IPR022057">
    <property type="entry name" value="Chs7"/>
</dbReference>
<keyword evidence="1" id="KW-0472">Membrane</keyword>
<proteinExistence type="predicted"/>
<feature type="transmembrane region" description="Helical" evidence="1">
    <location>
        <begin position="241"/>
        <end position="261"/>
    </location>
</feature>